<protein>
    <recommendedName>
        <fullName evidence="7">Phosphatidylglycerol--prolipoprotein diacylglyceryl transferase</fullName>
        <ecNumber evidence="7">2.5.1.145</ecNumber>
    </recommendedName>
</protein>
<keyword evidence="5 7" id="KW-1133">Transmembrane helix</keyword>
<feature type="transmembrane region" description="Helical" evidence="7">
    <location>
        <begin position="234"/>
        <end position="252"/>
    </location>
</feature>
<accession>A0ABV3X2N3</accession>
<sequence>MHQYLFFIGDFPIRAYGLILSLSIILATGVAYFLAKQDGRYHGHIIDMGIYCGIAGLLGARLWDVFFFDWNYYQNHLSEILNVWQGGMAIQGGIFLGAAIGIIYTYHHKIDTWALADIVAPAIILGQAIGRCANLMNGDAFGAPTGSAFGILYPESTLAFLTYGNQPLWPAEVWEGQLDFVIFALLLIFRATNHAKGQAFALYIMLYSAARFFLEYLRGDYNGLIFGLFKSAQMTSLISFSIALIFFIWLGLHKKTSDTPRSTEKGRKKRTVHHQ</sequence>
<reference evidence="8 9" key="1">
    <citation type="submission" date="2023-04" db="EMBL/GenBank/DDBJ databases">
        <title>Genome Sequence of Selenomonas sputigena ATCC 33150.</title>
        <authorList>
            <person name="Miller D.P."/>
            <person name="Anvari S."/>
            <person name="Polson S.W."/>
            <person name="Macdonald M."/>
            <person name="Mcdowell J.V."/>
        </authorList>
    </citation>
    <scope>NUCLEOTIDE SEQUENCE [LARGE SCALE GENOMIC DNA]</scope>
    <source>
        <strain evidence="8 9">ATCC 33150</strain>
    </source>
</reference>
<dbReference type="HAMAP" id="MF_01147">
    <property type="entry name" value="Lgt"/>
    <property type="match status" value="1"/>
</dbReference>
<dbReference type="Proteomes" id="UP001559623">
    <property type="component" value="Unassembled WGS sequence"/>
</dbReference>
<keyword evidence="6 7" id="KW-0472">Membrane</keyword>
<organism evidence="8 9">
    <name type="scientific">Selenomonas sputigena</name>
    <dbReference type="NCBI Taxonomy" id="69823"/>
    <lineage>
        <taxon>Bacteria</taxon>
        <taxon>Bacillati</taxon>
        <taxon>Bacillota</taxon>
        <taxon>Negativicutes</taxon>
        <taxon>Selenomonadales</taxon>
        <taxon>Selenomonadaceae</taxon>
        <taxon>Selenomonas</taxon>
    </lineage>
</organism>
<dbReference type="InterPro" id="IPR001640">
    <property type="entry name" value="Lgt"/>
</dbReference>
<comment type="similarity">
    <text evidence="1 7">Belongs to the Lgt family.</text>
</comment>
<comment type="subcellular location">
    <subcellularLocation>
        <location evidence="7">Cell membrane</location>
        <topology evidence="7">Multi-pass membrane protein</topology>
    </subcellularLocation>
</comment>
<evidence type="ECO:0000313" key="8">
    <source>
        <dbReference type="EMBL" id="MEX5284452.1"/>
    </source>
</evidence>
<evidence type="ECO:0000256" key="7">
    <source>
        <dbReference type="HAMAP-Rule" id="MF_01147"/>
    </source>
</evidence>
<comment type="function">
    <text evidence="7">Catalyzes the transfer of the diacylglyceryl group from phosphatidylglycerol to the sulfhydryl group of the N-terminal cysteine of a prolipoprotein, the first step in the formation of mature lipoproteins.</text>
</comment>
<feature type="transmembrane region" description="Helical" evidence="7">
    <location>
        <begin position="13"/>
        <end position="33"/>
    </location>
</feature>
<evidence type="ECO:0000256" key="1">
    <source>
        <dbReference type="ARBA" id="ARBA00007150"/>
    </source>
</evidence>
<feature type="transmembrane region" description="Helical" evidence="7">
    <location>
        <begin position="197"/>
        <end position="214"/>
    </location>
</feature>
<keyword evidence="4 7" id="KW-0812">Transmembrane</keyword>
<feature type="binding site" evidence="7">
    <location>
        <position position="131"/>
    </location>
    <ligand>
        <name>a 1,2-diacyl-sn-glycero-3-phospho-(1'-sn-glycerol)</name>
        <dbReference type="ChEBI" id="CHEBI:64716"/>
    </ligand>
</feature>
<keyword evidence="3 7" id="KW-0808">Transferase</keyword>
<evidence type="ECO:0000313" key="9">
    <source>
        <dbReference type="Proteomes" id="UP001559623"/>
    </source>
</evidence>
<dbReference type="PANTHER" id="PTHR30589">
    <property type="entry name" value="PROLIPOPROTEIN DIACYLGLYCERYL TRANSFERASE"/>
    <property type="match status" value="1"/>
</dbReference>
<evidence type="ECO:0000256" key="6">
    <source>
        <dbReference type="ARBA" id="ARBA00023136"/>
    </source>
</evidence>
<feature type="transmembrane region" description="Helical" evidence="7">
    <location>
        <begin position="45"/>
        <end position="63"/>
    </location>
</feature>
<dbReference type="GO" id="GO:0008961">
    <property type="term" value="F:phosphatidylglycerol-prolipoprotein diacylglyceryl transferase activity"/>
    <property type="evidence" value="ECO:0007669"/>
    <property type="project" value="UniProtKB-EC"/>
</dbReference>
<evidence type="ECO:0000256" key="4">
    <source>
        <dbReference type="ARBA" id="ARBA00022692"/>
    </source>
</evidence>
<evidence type="ECO:0000256" key="3">
    <source>
        <dbReference type="ARBA" id="ARBA00022679"/>
    </source>
</evidence>
<dbReference type="EC" id="2.5.1.145" evidence="7"/>
<dbReference type="EMBL" id="JARVLH010000001">
    <property type="protein sequence ID" value="MEX5284452.1"/>
    <property type="molecule type" value="Genomic_DNA"/>
</dbReference>
<dbReference type="Pfam" id="PF01790">
    <property type="entry name" value="LGT"/>
    <property type="match status" value="1"/>
</dbReference>
<comment type="caution">
    <text evidence="8">The sequence shown here is derived from an EMBL/GenBank/DDBJ whole genome shotgun (WGS) entry which is preliminary data.</text>
</comment>
<name>A0ABV3X2N3_9FIRM</name>
<proteinExistence type="inferred from homology"/>
<dbReference type="PANTHER" id="PTHR30589:SF0">
    <property type="entry name" value="PHOSPHATIDYLGLYCEROL--PROLIPOPROTEIN DIACYLGLYCERYL TRANSFERASE"/>
    <property type="match status" value="1"/>
</dbReference>
<keyword evidence="2 7" id="KW-1003">Cell membrane</keyword>
<evidence type="ECO:0000256" key="5">
    <source>
        <dbReference type="ARBA" id="ARBA00022989"/>
    </source>
</evidence>
<dbReference type="NCBIfam" id="TIGR00544">
    <property type="entry name" value="lgt"/>
    <property type="match status" value="1"/>
</dbReference>
<comment type="pathway">
    <text evidence="7">Protein modification; lipoprotein biosynthesis (diacylglyceryl transfer).</text>
</comment>
<gene>
    <name evidence="7 8" type="primary">lgt</name>
    <name evidence="8" type="ORF">QCO44_02170</name>
</gene>
<evidence type="ECO:0000256" key="2">
    <source>
        <dbReference type="ARBA" id="ARBA00022475"/>
    </source>
</evidence>
<comment type="catalytic activity">
    <reaction evidence="7">
        <text>L-cysteinyl-[prolipoprotein] + a 1,2-diacyl-sn-glycero-3-phospho-(1'-sn-glycerol) = an S-1,2-diacyl-sn-glyceryl-L-cysteinyl-[prolipoprotein] + sn-glycerol 1-phosphate + H(+)</text>
        <dbReference type="Rhea" id="RHEA:56712"/>
        <dbReference type="Rhea" id="RHEA-COMP:14679"/>
        <dbReference type="Rhea" id="RHEA-COMP:14680"/>
        <dbReference type="ChEBI" id="CHEBI:15378"/>
        <dbReference type="ChEBI" id="CHEBI:29950"/>
        <dbReference type="ChEBI" id="CHEBI:57685"/>
        <dbReference type="ChEBI" id="CHEBI:64716"/>
        <dbReference type="ChEBI" id="CHEBI:140658"/>
        <dbReference type="EC" id="2.5.1.145"/>
    </reaction>
</comment>
<dbReference type="RefSeq" id="WP_368846161.1">
    <property type="nucleotide sequence ID" value="NZ_CP194411.1"/>
</dbReference>
<keyword evidence="9" id="KW-1185">Reference proteome</keyword>
<feature type="transmembrane region" description="Helical" evidence="7">
    <location>
        <begin position="83"/>
        <end position="106"/>
    </location>
</feature>